<comment type="caution">
    <text evidence="9">Lacks conserved residue(s) required for the propagation of feature annotation.</text>
</comment>
<dbReference type="GO" id="GO:0019288">
    <property type="term" value="P:isopentenyl diphosphate biosynthetic process, methylerythritol 4-phosphate pathway"/>
    <property type="evidence" value="ECO:0007669"/>
    <property type="project" value="UniProtKB-UniRule"/>
</dbReference>
<evidence type="ECO:0000256" key="4">
    <source>
        <dbReference type="ARBA" id="ARBA00022679"/>
    </source>
</evidence>
<dbReference type="EC" id="2.7.1.148" evidence="2 9"/>
<organism evidence="12 13">
    <name type="scientific">Peptoniphilus porci</name>
    <dbReference type="NCBI Taxonomy" id="2652280"/>
    <lineage>
        <taxon>Bacteria</taxon>
        <taxon>Bacillati</taxon>
        <taxon>Bacillota</taxon>
        <taxon>Tissierellia</taxon>
        <taxon>Tissierellales</taxon>
        <taxon>Peptoniphilaceae</taxon>
        <taxon>Peptoniphilus</taxon>
    </lineage>
</organism>
<comment type="similarity">
    <text evidence="1 9">Belongs to the GHMP kinase family. IspE subfamily.</text>
</comment>
<dbReference type="InterPro" id="IPR004424">
    <property type="entry name" value="IspE"/>
</dbReference>
<dbReference type="PIRSF" id="PIRSF010376">
    <property type="entry name" value="IspE"/>
    <property type="match status" value="1"/>
</dbReference>
<dbReference type="InterPro" id="IPR013750">
    <property type="entry name" value="GHMP_kinase_C_dom"/>
</dbReference>
<dbReference type="Gene3D" id="3.30.230.10">
    <property type="match status" value="1"/>
</dbReference>
<dbReference type="GO" id="GO:0050515">
    <property type="term" value="F:4-(cytidine 5'-diphospho)-2-C-methyl-D-erythritol kinase activity"/>
    <property type="evidence" value="ECO:0007669"/>
    <property type="project" value="UniProtKB-UniRule"/>
</dbReference>
<keyword evidence="5 9" id="KW-0547">Nucleotide-binding</keyword>
<evidence type="ECO:0000256" key="8">
    <source>
        <dbReference type="ARBA" id="ARBA00032554"/>
    </source>
</evidence>
<dbReference type="Pfam" id="PF00288">
    <property type="entry name" value="GHMP_kinases_N"/>
    <property type="match status" value="1"/>
</dbReference>
<dbReference type="Pfam" id="PF08544">
    <property type="entry name" value="GHMP_kinases_C"/>
    <property type="match status" value="1"/>
</dbReference>
<evidence type="ECO:0000256" key="1">
    <source>
        <dbReference type="ARBA" id="ARBA00009684"/>
    </source>
</evidence>
<dbReference type="GO" id="GO:0005524">
    <property type="term" value="F:ATP binding"/>
    <property type="evidence" value="ECO:0007669"/>
    <property type="project" value="UniProtKB-UniRule"/>
</dbReference>
<dbReference type="SUPFAM" id="SSF55060">
    <property type="entry name" value="GHMP Kinase, C-terminal domain"/>
    <property type="match status" value="1"/>
</dbReference>
<evidence type="ECO:0000313" key="12">
    <source>
        <dbReference type="EMBL" id="OLR64779.1"/>
    </source>
</evidence>
<dbReference type="EMBL" id="MJIH01000001">
    <property type="protein sequence ID" value="OLR64779.1"/>
    <property type="molecule type" value="Genomic_DNA"/>
</dbReference>
<dbReference type="UniPathway" id="UPA00056">
    <property type="reaction ID" value="UER00094"/>
</dbReference>
<comment type="caution">
    <text evidence="12">The sequence shown here is derived from an EMBL/GenBank/DDBJ whole genome shotgun (WGS) entry which is preliminary data.</text>
</comment>
<feature type="domain" description="GHMP kinase C-terminal" evidence="11">
    <location>
        <begin position="192"/>
        <end position="267"/>
    </location>
</feature>
<comment type="pathway">
    <text evidence="9">Isoprenoid biosynthesis; isopentenyl diphosphate biosynthesis via DXP pathway; isopentenyl diphosphate from 1-deoxy-D-xylulose 5-phosphate: step 3/6.</text>
</comment>
<keyword evidence="7 9" id="KW-0067">ATP-binding</keyword>
<sequence length="281" mass="32156">MIKKNAHAKLNLSLDIIGKRENGYHDIKTLMVMTDLYDEMNFSKSNKVEISQDFNFDIKDNLIYKAYETLKNKAGHDLPFKVQINKKIPIAAGLAGGTSNGAATFYALNELYDLNFQREELIEMAKDLGADFTYMMTSGTKIASGIGDILEDVRPIYLENILIINPGYGISTQEVYKKAKIDDERIDFQKILDAIYKLDIEKLNFLLRNKMEDVVFNMHRDLLEIKNKLIDFKSAALMSGSGATIFGIFEDKKSLEEAYFYFSKIYKQVYKVRVGEEFGSF</sequence>
<evidence type="ECO:0000256" key="5">
    <source>
        <dbReference type="ARBA" id="ARBA00022741"/>
    </source>
</evidence>
<evidence type="ECO:0000256" key="2">
    <source>
        <dbReference type="ARBA" id="ARBA00012052"/>
    </source>
</evidence>
<keyword evidence="9" id="KW-0414">Isoprene biosynthesis</keyword>
<feature type="domain" description="GHMP kinase N-terminal" evidence="10">
    <location>
        <begin position="61"/>
        <end position="139"/>
    </location>
</feature>
<dbReference type="InterPro" id="IPR014721">
    <property type="entry name" value="Ribsml_uS5_D2-typ_fold_subgr"/>
</dbReference>
<evidence type="ECO:0000259" key="11">
    <source>
        <dbReference type="Pfam" id="PF08544"/>
    </source>
</evidence>
<evidence type="ECO:0000256" key="7">
    <source>
        <dbReference type="ARBA" id="ARBA00022840"/>
    </source>
</evidence>
<comment type="catalytic activity">
    <reaction evidence="9">
        <text>4-CDP-2-C-methyl-D-erythritol + ATP = 4-CDP-2-C-methyl-D-erythritol 2-phosphate + ADP + H(+)</text>
        <dbReference type="Rhea" id="RHEA:18437"/>
        <dbReference type="ChEBI" id="CHEBI:15378"/>
        <dbReference type="ChEBI" id="CHEBI:30616"/>
        <dbReference type="ChEBI" id="CHEBI:57823"/>
        <dbReference type="ChEBI" id="CHEBI:57919"/>
        <dbReference type="ChEBI" id="CHEBI:456216"/>
        <dbReference type="EC" id="2.7.1.148"/>
    </reaction>
</comment>
<dbReference type="PANTHER" id="PTHR43527:SF2">
    <property type="entry name" value="4-DIPHOSPHOCYTIDYL-2-C-METHYL-D-ERYTHRITOL KINASE, CHLOROPLASTIC"/>
    <property type="match status" value="1"/>
</dbReference>
<dbReference type="GO" id="GO:0016114">
    <property type="term" value="P:terpenoid biosynthetic process"/>
    <property type="evidence" value="ECO:0007669"/>
    <property type="project" value="UniProtKB-UniRule"/>
</dbReference>
<keyword evidence="4 9" id="KW-0808">Transferase</keyword>
<dbReference type="Proteomes" id="UP000187166">
    <property type="component" value="Unassembled WGS sequence"/>
</dbReference>
<name>A0A1U7LZE1_9FIRM</name>
<accession>A0A1U7LZE1</accession>
<evidence type="ECO:0000256" key="9">
    <source>
        <dbReference type="HAMAP-Rule" id="MF_00061"/>
    </source>
</evidence>
<dbReference type="NCBIfam" id="TIGR00154">
    <property type="entry name" value="ispE"/>
    <property type="match status" value="1"/>
</dbReference>
<feature type="active site" evidence="9">
    <location>
        <position position="9"/>
    </location>
</feature>
<dbReference type="Gene3D" id="3.30.70.890">
    <property type="entry name" value="GHMP kinase, C-terminal domain"/>
    <property type="match status" value="1"/>
</dbReference>
<keyword evidence="6 9" id="KW-0418">Kinase</keyword>
<evidence type="ECO:0000256" key="3">
    <source>
        <dbReference type="ARBA" id="ARBA00017473"/>
    </source>
</evidence>
<evidence type="ECO:0000259" key="10">
    <source>
        <dbReference type="Pfam" id="PF00288"/>
    </source>
</evidence>
<dbReference type="InterPro" id="IPR006204">
    <property type="entry name" value="GHMP_kinase_N_dom"/>
</dbReference>
<dbReference type="AlphaFoldDB" id="A0A1U7LZE1"/>
<dbReference type="InterPro" id="IPR036554">
    <property type="entry name" value="GHMP_kinase_C_sf"/>
</dbReference>
<dbReference type="HAMAP" id="MF_00061">
    <property type="entry name" value="IspE"/>
    <property type="match status" value="1"/>
</dbReference>
<dbReference type="SUPFAM" id="SSF54211">
    <property type="entry name" value="Ribosomal protein S5 domain 2-like"/>
    <property type="match status" value="1"/>
</dbReference>
<keyword evidence="13" id="KW-1185">Reference proteome</keyword>
<reference evidence="12 13" key="1">
    <citation type="journal article" date="2016" name="Appl. Environ. Microbiol.">
        <title>Function and Phylogeny of Bacterial Butyryl Coenzyme A:Acetate Transferases and Their Diversity in the Proximal Colon of Swine.</title>
        <authorList>
            <person name="Trachsel J."/>
            <person name="Bayles D.O."/>
            <person name="Looft T."/>
            <person name="Levine U.Y."/>
            <person name="Allen H.K."/>
        </authorList>
    </citation>
    <scope>NUCLEOTIDE SEQUENCE [LARGE SCALE GENOMIC DNA]</scope>
    <source>
        <strain evidence="12 13">35-6-1</strain>
    </source>
</reference>
<gene>
    <name evidence="9" type="primary">ispE</name>
    <name evidence="12" type="ORF">BIV18_04215</name>
</gene>
<proteinExistence type="inferred from homology"/>
<evidence type="ECO:0000313" key="13">
    <source>
        <dbReference type="Proteomes" id="UP000187166"/>
    </source>
</evidence>
<dbReference type="InterPro" id="IPR020568">
    <property type="entry name" value="Ribosomal_Su5_D2-typ_SF"/>
</dbReference>
<dbReference type="STRING" id="1465756.BIV18_04215"/>
<feature type="active site" evidence="9">
    <location>
        <position position="131"/>
    </location>
</feature>
<evidence type="ECO:0000256" key="6">
    <source>
        <dbReference type="ARBA" id="ARBA00022777"/>
    </source>
</evidence>
<comment type="function">
    <text evidence="9">Catalyzes the phosphorylation of the position 2 hydroxy group of 4-diphosphocytidyl-2C-methyl-D-erythritol.</text>
</comment>
<dbReference type="PANTHER" id="PTHR43527">
    <property type="entry name" value="4-DIPHOSPHOCYTIDYL-2-C-METHYL-D-ERYTHRITOL KINASE, CHLOROPLASTIC"/>
    <property type="match status" value="1"/>
</dbReference>
<protein>
    <recommendedName>
        <fullName evidence="3 9">4-diphosphocytidyl-2-C-methyl-D-erythritol kinase</fullName>
        <shortName evidence="9">CMK</shortName>
        <ecNumber evidence="2 9">2.7.1.148</ecNumber>
    </recommendedName>
    <alternativeName>
        <fullName evidence="8 9">4-(cytidine-5'-diphospho)-2-C-methyl-D-erythritol kinase</fullName>
    </alternativeName>
</protein>